<sequence>MNNSALMIWSVLFGAIGMGFFAYGSRQKAIVPWMVGTGLMIDPWFITNAYLLVAADLLLIGLAWFIRI</sequence>
<keyword evidence="1" id="KW-0812">Transmembrane</keyword>
<protein>
    <submittedName>
        <fullName evidence="2">Uncharacterized protein</fullName>
    </submittedName>
</protein>
<comment type="caution">
    <text evidence="2">The sequence shown here is derived from an EMBL/GenBank/DDBJ whole genome shotgun (WGS) entry which is preliminary data.</text>
</comment>
<organism evidence="2 3">
    <name type="scientific">Salinisphaera hydrothermalis (strain C41B8)</name>
    <dbReference type="NCBI Taxonomy" id="1304275"/>
    <lineage>
        <taxon>Bacteria</taxon>
        <taxon>Pseudomonadati</taxon>
        <taxon>Pseudomonadota</taxon>
        <taxon>Gammaproteobacteria</taxon>
        <taxon>Salinisphaerales</taxon>
        <taxon>Salinisphaeraceae</taxon>
        <taxon>Salinisphaera</taxon>
    </lineage>
</organism>
<reference evidence="2 3" key="1">
    <citation type="submission" date="2013-03" db="EMBL/GenBank/DDBJ databases">
        <title>Salinisphaera hydrothermalis C41B8 Genome Sequencing.</title>
        <authorList>
            <person name="Li C."/>
            <person name="Lai Q."/>
            <person name="Shao Z."/>
        </authorList>
    </citation>
    <scope>NUCLEOTIDE SEQUENCE [LARGE SCALE GENOMIC DNA]</scope>
    <source>
        <strain evidence="2 3">C41B8</strain>
    </source>
</reference>
<gene>
    <name evidence="2" type="ORF">C41B8_10665</name>
</gene>
<feature type="transmembrane region" description="Helical" evidence="1">
    <location>
        <begin position="6"/>
        <end position="24"/>
    </location>
</feature>
<evidence type="ECO:0000256" key="1">
    <source>
        <dbReference type="SAM" id="Phobius"/>
    </source>
</evidence>
<dbReference type="RefSeq" id="WP_037337711.1">
    <property type="nucleotide sequence ID" value="NZ_APNK01000014.1"/>
</dbReference>
<dbReference type="AlphaFoldDB" id="A0A084IKT3"/>
<accession>A0A084IKT3</accession>
<evidence type="ECO:0000313" key="2">
    <source>
        <dbReference type="EMBL" id="KEZ77317.1"/>
    </source>
</evidence>
<dbReference type="EMBL" id="APNK01000014">
    <property type="protein sequence ID" value="KEZ77317.1"/>
    <property type="molecule type" value="Genomic_DNA"/>
</dbReference>
<evidence type="ECO:0000313" key="3">
    <source>
        <dbReference type="Proteomes" id="UP000028302"/>
    </source>
</evidence>
<keyword evidence="1" id="KW-1133">Transmembrane helix</keyword>
<feature type="transmembrane region" description="Helical" evidence="1">
    <location>
        <begin position="45"/>
        <end position="66"/>
    </location>
</feature>
<dbReference type="Proteomes" id="UP000028302">
    <property type="component" value="Unassembled WGS sequence"/>
</dbReference>
<name>A0A084IKT3_SALHC</name>
<dbReference type="OrthoDB" id="9804360at2"/>
<keyword evidence="1" id="KW-0472">Membrane</keyword>
<proteinExistence type="predicted"/>
<keyword evidence="3" id="KW-1185">Reference proteome</keyword>